<name>A0A8J3DH91_9BACT</name>
<dbReference type="AlphaFoldDB" id="A0A8J3DH91"/>
<dbReference type="Proteomes" id="UP000642829">
    <property type="component" value="Unassembled WGS sequence"/>
</dbReference>
<dbReference type="PANTHER" id="PTHR10357">
    <property type="entry name" value="ALPHA-AMYLASE FAMILY MEMBER"/>
    <property type="match status" value="1"/>
</dbReference>
<evidence type="ECO:0000313" key="2">
    <source>
        <dbReference type="EMBL" id="GHB99981.1"/>
    </source>
</evidence>
<dbReference type="EMBL" id="BMXG01000008">
    <property type="protein sequence ID" value="GHB99981.1"/>
    <property type="molecule type" value="Genomic_DNA"/>
</dbReference>
<dbReference type="SUPFAM" id="SSF51445">
    <property type="entry name" value="(Trans)glycosidases"/>
    <property type="match status" value="1"/>
</dbReference>
<dbReference type="PANTHER" id="PTHR10357:SF205">
    <property type="entry name" value="O-GLYCOSYL HYDROLASE FAMILY 13"/>
    <property type="match status" value="1"/>
</dbReference>
<dbReference type="SMART" id="SM00642">
    <property type="entry name" value="Aamy"/>
    <property type="match status" value="1"/>
</dbReference>
<dbReference type="GO" id="GO:0009313">
    <property type="term" value="P:oligosaccharide catabolic process"/>
    <property type="evidence" value="ECO:0007669"/>
    <property type="project" value="TreeGrafter"/>
</dbReference>
<dbReference type="GO" id="GO:0004556">
    <property type="term" value="F:alpha-amylase activity"/>
    <property type="evidence" value="ECO:0007669"/>
    <property type="project" value="TreeGrafter"/>
</dbReference>
<accession>A0A8J3DH91</accession>
<reference evidence="2" key="1">
    <citation type="journal article" date="2014" name="Int. J. Syst. Evol. Microbiol.">
        <title>Complete genome sequence of Corynebacterium casei LMG S-19264T (=DSM 44701T), isolated from a smear-ripened cheese.</title>
        <authorList>
            <consortium name="US DOE Joint Genome Institute (JGI-PGF)"/>
            <person name="Walter F."/>
            <person name="Albersmeier A."/>
            <person name="Kalinowski J."/>
            <person name="Ruckert C."/>
        </authorList>
    </citation>
    <scope>NUCLEOTIDE SEQUENCE</scope>
    <source>
        <strain evidence="2">KCTC 12870</strain>
    </source>
</reference>
<feature type="domain" description="Glycosyl hydrolase family 13 catalytic" evidence="1">
    <location>
        <begin position="138"/>
        <end position="625"/>
    </location>
</feature>
<proteinExistence type="predicted"/>
<dbReference type="InterPro" id="IPR006047">
    <property type="entry name" value="GH13_cat_dom"/>
</dbReference>
<evidence type="ECO:0000313" key="3">
    <source>
        <dbReference type="Proteomes" id="UP000642829"/>
    </source>
</evidence>
<gene>
    <name evidence="2" type="ORF">GCM10007047_15250</name>
</gene>
<dbReference type="Gene3D" id="3.20.20.80">
    <property type="entry name" value="Glycosidases"/>
    <property type="match status" value="2"/>
</dbReference>
<organism evidence="2 3">
    <name type="scientific">Cerasicoccus arenae</name>
    <dbReference type="NCBI Taxonomy" id="424488"/>
    <lineage>
        <taxon>Bacteria</taxon>
        <taxon>Pseudomonadati</taxon>
        <taxon>Verrucomicrobiota</taxon>
        <taxon>Opitutia</taxon>
        <taxon>Puniceicoccales</taxon>
        <taxon>Cerasicoccaceae</taxon>
        <taxon>Cerasicoccus</taxon>
    </lineage>
</organism>
<protein>
    <recommendedName>
        <fullName evidence="1">Glycosyl hydrolase family 13 catalytic domain-containing protein</fullName>
    </recommendedName>
</protein>
<keyword evidence="3" id="KW-1185">Reference proteome</keyword>
<dbReference type="InterPro" id="IPR017853">
    <property type="entry name" value="GH"/>
</dbReference>
<evidence type="ECO:0000259" key="1">
    <source>
        <dbReference type="SMART" id="SM00642"/>
    </source>
</evidence>
<comment type="caution">
    <text evidence="2">The sequence shown here is derived from an EMBL/GenBank/DDBJ whole genome shotgun (WGS) entry which is preliminary data.</text>
</comment>
<dbReference type="Pfam" id="PF00128">
    <property type="entry name" value="Alpha-amylase"/>
    <property type="match status" value="2"/>
</dbReference>
<reference evidence="2" key="2">
    <citation type="submission" date="2020-09" db="EMBL/GenBank/DDBJ databases">
        <authorList>
            <person name="Sun Q."/>
            <person name="Kim S."/>
        </authorList>
    </citation>
    <scope>NUCLEOTIDE SEQUENCE</scope>
    <source>
        <strain evidence="2">KCTC 12870</strain>
    </source>
</reference>
<sequence length="779" mass="87569">MDAGHGPGSTVVVTDSGKRVYLPFQADCVLRVEGGAVTDARIYRNYHWQPTSAADFKLESRDAEFVVSFRASTLFDCVRAVQWFRQQKDGLIILDRGGIRSSNNGDVYFSRYYTVEADGQWVECGRYGALGNRPRIYQMLPRLFGNENETRKVNGTLAENGVGKFSDLSLPVLQQLKADGLTHIWLTGVLQQATSTDYSKIGQAPDDPDLLKGIAGSPYAVRDYFDISPDYADNPAQRLDEFKALAERMHTAGLKLLIDFIPNHVARSYASDIHPELDFGVNDRKNVYFDSDNNFYYLTSKVAKGNAPLRLPTVDHKTGRILNETARLVGHADGYFMPERVHGRVTGNNQATWRPTDGDWYETVKLNYGFDFIHRDRPPEYPTAVSPRKPTPDTWKKMDAILAYWQSMGVDGFRVDMAHMVPPEFWKWSIHRAKERDAEVFFCAEAYNDDPAKVPSHDPALEADTNVMVALLDAGFQAVYDDPGYDTLEKIYHGSAWANDLQTVEDEFGPYFFECALRYAENHDEVRLANSNSWGGLGMEVGRPVAGTLFGLSQGPVMIYHGQEVGELGEGREGFGGDDQRSTIFDYWSLPELNKWWNGGAADGGHLSPAQVDLRAWYVRLLKLQVEPAFTQGTTIMLNHANVDNPAYGRVERTSASGHWIFSYLRSDMGSGSHYLVTANFNPQSGMSKVRIHLPEVAAEALALNRSSNSWLVLRDRLSTSNQLYTMKVSDVLEHGIYVEQINSLDVNYWEIRIEREKPGNSIMAPTMGRMSSTRNRAK</sequence>